<reference evidence="5" key="1">
    <citation type="journal article" date="2016" name="Front. Microbiol.">
        <title>Genome Sequence of the Piezophilic, Mesophilic Sulfate-Reducing Bacterium Desulfovibrio indicus J2T.</title>
        <authorList>
            <person name="Cao J."/>
            <person name="Maignien L."/>
            <person name="Shao Z."/>
            <person name="Alain K."/>
            <person name="Jebbar M."/>
        </authorList>
    </citation>
    <scope>NUCLEOTIDE SEQUENCE</scope>
    <source>
        <strain evidence="5">NBRC 103626</strain>
    </source>
</reference>
<organism evidence="5 6">
    <name type="scientific">Methylobacterium gregans</name>
    <dbReference type="NCBI Taxonomy" id="374424"/>
    <lineage>
        <taxon>Bacteria</taxon>
        <taxon>Pseudomonadati</taxon>
        <taxon>Pseudomonadota</taxon>
        <taxon>Alphaproteobacteria</taxon>
        <taxon>Hyphomicrobiales</taxon>
        <taxon>Methylobacteriaceae</taxon>
        <taxon>Methylobacterium</taxon>
    </lineage>
</organism>
<dbReference type="RefSeq" id="WP_238301037.1">
    <property type="nucleotide sequence ID" value="NZ_BPQM01000010.1"/>
</dbReference>
<evidence type="ECO:0000313" key="5">
    <source>
        <dbReference type="EMBL" id="GJD77296.1"/>
    </source>
</evidence>
<dbReference type="InterPro" id="IPR000335">
    <property type="entry name" value="Bleomycin-R"/>
</dbReference>
<name>A0AA37M9H5_9HYPH</name>
<dbReference type="EMBL" id="BPQM01000010">
    <property type="protein sequence ID" value="GJD77296.1"/>
    <property type="molecule type" value="Genomic_DNA"/>
</dbReference>
<dbReference type="AlphaFoldDB" id="A0AA37M9H5"/>
<dbReference type="GO" id="GO:0046677">
    <property type="term" value="P:response to antibiotic"/>
    <property type="evidence" value="ECO:0007669"/>
    <property type="project" value="UniProtKB-KW"/>
</dbReference>
<proteinExistence type="inferred from homology"/>
<evidence type="ECO:0000256" key="3">
    <source>
        <dbReference type="ARBA" id="ARBA00023251"/>
    </source>
</evidence>
<dbReference type="InterPro" id="IPR004360">
    <property type="entry name" value="Glyas_Fos-R_dOase_dom"/>
</dbReference>
<sequence length="144" mass="15972">MATADGEPEGGFAPLAPELDVTDLDASLRFWCGVLGFRVSYARPEDGFAYLERAGAQVMLCRRNGNWDTAPLERPFGRGLNLQIAVAALDPLLELLRAAGWPLFREPHATRYRVGDGAVVLRQFLVQDPDGYLLRFSERLTPQP</sequence>
<dbReference type="Proteomes" id="UP001055108">
    <property type="component" value="Unassembled WGS sequence"/>
</dbReference>
<reference evidence="5" key="2">
    <citation type="submission" date="2021-08" db="EMBL/GenBank/DDBJ databases">
        <authorList>
            <person name="Tani A."/>
            <person name="Ola A."/>
            <person name="Ogura Y."/>
            <person name="Katsura K."/>
            <person name="Hayashi T."/>
        </authorList>
    </citation>
    <scope>NUCLEOTIDE SEQUENCE</scope>
    <source>
        <strain evidence="5">NBRC 103626</strain>
    </source>
</reference>
<dbReference type="SUPFAM" id="SSF54593">
    <property type="entry name" value="Glyoxalase/Bleomycin resistance protein/Dihydroxybiphenyl dioxygenase"/>
    <property type="match status" value="1"/>
</dbReference>
<dbReference type="InterPro" id="IPR037523">
    <property type="entry name" value="VOC_core"/>
</dbReference>
<keyword evidence="6" id="KW-1185">Reference proteome</keyword>
<dbReference type="PROSITE" id="PS51819">
    <property type="entry name" value="VOC"/>
    <property type="match status" value="1"/>
</dbReference>
<dbReference type="Gene3D" id="3.10.180.10">
    <property type="entry name" value="2,3-Dihydroxybiphenyl 1,2-Dioxygenase, domain 1"/>
    <property type="match status" value="1"/>
</dbReference>
<evidence type="ECO:0000256" key="2">
    <source>
        <dbReference type="ARBA" id="ARBA00021572"/>
    </source>
</evidence>
<feature type="domain" description="VOC" evidence="4">
    <location>
        <begin position="11"/>
        <end position="139"/>
    </location>
</feature>
<protein>
    <recommendedName>
        <fullName evidence="2">Bleomycin resistance protein</fullName>
    </recommendedName>
</protein>
<dbReference type="Pfam" id="PF00903">
    <property type="entry name" value="Glyoxalase"/>
    <property type="match status" value="1"/>
</dbReference>
<evidence type="ECO:0000259" key="4">
    <source>
        <dbReference type="PROSITE" id="PS51819"/>
    </source>
</evidence>
<keyword evidence="3" id="KW-0046">Antibiotic resistance</keyword>
<gene>
    <name evidence="5" type="ORF">NBEOAGPD_0500</name>
</gene>
<comment type="similarity">
    <text evidence="1">Belongs to the bleomycin resistance protein family.</text>
</comment>
<accession>A0AA37M9H5</accession>
<comment type="caution">
    <text evidence="5">The sequence shown here is derived from an EMBL/GenBank/DDBJ whole genome shotgun (WGS) entry which is preliminary data.</text>
</comment>
<evidence type="ECO:0000256" key="1">
    <source>
        <dbReference type="ARBA" id="ARBA00011051"/>
    </source>
</evidence>
<dbReference type="CDD" id="cd08349">
    <property type="entry name" value="BLMA_like"/>
    <property type="match status" value="1"/>
</dbReference>
<dbReference type="InterPro" id="IPR029068">
    <property type="entry name" value="Glyas_Bleomycin-R_OHBP_Dase"/>
</dbReference>
<evidence type="ECO:0000313" key="6">
    <source>
        <dbReference type="Proteomes" id="UP001055108"/>
    </source>
</evidence>